<accession>A0A2S6GGC7</accession>
<dbReference type="RefSeq" id="WP_104425399.1">
    <property type="nucleotide sequence ID" value="NZ_PTIY01000027.1"/>
</dbReference>
<dbReference type="InterPro" id="IPR009875">
    <property type="entry name" value="PilZ_domain"/>
</dbReference>
<name>A0A2S6GGC7_9GAMM</name>
<protein>
    <submittedName>
        <fullName evidence="2">PilZ domain-containing protein</fullName>
    </submittedName>
</protein>
<evidence type="ECO:0000259" key="1">
    <source>
        <dbReference type="Pfam" id="PF07238"/>
    </source>
</evidence>
<feature type="domain" description="PilZ" evidence="1">
    <location>
        <begin position="106"/>
        <end position="184"/>
    </location>
</feature>
<dbReference type="Gene3D" id="2.40.10.220">
    <property type="entry name" value="predicted glycosyltransferase like domains"/>
    <property type="match status" value="1"/>
</dbReference>
<organism evidence="2 3">
    <name type="scientific">Methylobacter tundripaludum</name>
    <dbReference type="NCBI Taxonomy" id="173365"/>
    <lineage>
        <taxon>Bacteria</taxon>
        <taxon>Pseudomonadati</taxon>
        <taxon>Pseudomonadota</taxon>
        <taxon>Gammaproteobacteria</taxon>
        <taxon>Methylococcales</taxon>
        <taxon>Methylococcaceae</taxon>
        <taxon>Methylobacter</taxon>
    </lineage>
</organism>
<evidence type="ECO:0000313" key="3">
    <source>
        <dbReference type="Proteomes" id="UP000238071"/>
    </source>
</evidence>
<reference evidence="2 3" key="1">
    <citation type="submission" date="2018-02" db="EMBL/GenBank/DDBJ databases">
        <title>Subsurface microbial communities from deep shales in Ohio and West Virginia, USA.</title>
        <authorList>
            <person name="Wrighton K."/>
        </authorList>
    </citation>
    <scope>NUCLEOTIDE SEQUENCE [LARGE SCALE GENOMIC DNA]</scope>
    <source>
        <strain evidence="2 3">OWC-G53F</strain>
    </source>
</reference>
<dbReference type="EMBL" id="PTIY01000027">
    <property type="protein sequence ID" value="PPK64269.1"/>
    <property type="molecule type" value="Genomic_DNA"/>
</dbReference>
<dbReference type="Pfam" id="PF07238">
    <property type="entry name" value="PilZ"/>
    <property type="match status" value="1"/>
</dbReference>
<sequence>MDKINMTQTEDRRRFFRIDDEVNLFYKKIDEKLVIEPHHLSENVLNSCSLSTALAAVSQESAVLLHRLEKNEPDVADYLRIIDTKIELLAQAVMMQGFQFKENETCNVNISATGMAFNCEERLEEGDYLEIKMLLVSSMAVIVTYGRVVYCRKSESDDSQHPHFIGVNFINMKDEDREMLIKYVVKKQLHQIRDKKQAGNKS</sequence>
<keyword evidence="3" id="KW-1185">Reference proteome</keyword>
<proteinExistence type="predicted"/>
<dbReference type="Proteomes" id="UP000238071">
    <property type="component" value="Unassembled WGS sequence"/>
</dbReference>
<dbReference type="OrthoDB" id="5567005at2"/>
<dbReference type="AlphaFoldDB" id="A0A2S6GGC7"/>
<gene>
    <name evidence="2" type="ORF">B0F88_12714</name>
</gene>
<dbReference type="GO" id="GO:0035438">
    <property type="term" value="F:cyclic-di-GMP binding"/>
    <property type="evidence" value="ECO:0007669"/>
    <property type="project" value="InterPro"/>
</dbReference>
<evidence type="ECO:0000313" key="2">
    <source>
        <dbReference type="EMBL" id="PPK64269.1"/>
    </source>
</evidence>
<comment type="caution">
    <text evidence="2">The sequence shown here is derived from an EMBL/GenBank/DDBJ whole genome shotgun (WGS) entry which is preliminary data.</text>
</comment>